<reference evidence="2 3" key="1">
    <citation type="submission" date="2023-05" db="EMBL/GenBank/DDBJ databases">
        <title>B98-5 Cell Line De Novo Hybrid Assembly: An Optical Mapping Approach.</title>
        <authorList>
            <person name="Kananen K."/>
            <person name="Auerbach J.A."/>
            <person name="Kautto E."/>
            <person name="Blachly J.S."/>
        </authorList>
    </citation>
    <scope>NUCLEOTIDE SEQUENCE [LARGE SCALE GENOMIC DNA]</scope>
    <source>
        <strain evidence="2">B95-8</strain>
        <tissue evidence="2">Cell line</tissue>
    </source>
</reference>
<feature type="compositionally biased region" description="Polar residues" evidence="1">
    <location>
        <begin position="37"/>
        <end position="53"/>
    </location>
</feature>
<dbReference type="Proteomes" id="UP001266305">
    <property type="component" value="Unassembled WGS sequence"/>
</dbReference>
<feature type="non-terminal residue" evidence="2">
    <location>
        <position position="73"/>
    </location>
</feature>
<sequence length="73" mass="7572">MPELAGHPGEAKQKPPQPGKCLAGTKGLQGEQPFVSKDTSGTLYNSLSSTNGDSGVETGKRCQLGQALWKSDA</sequence>
<name>A0ABQ9TMH5_SAGOE</name>
<proteinExistence type="predicted"/>
<evidence type="ECO:0000256" key="1">
    <source>
        <dbReference type="SAM" id="MobiDB-lite"/>
    </source>
</evidence>
<evidence type="ECO:0000313" key="3">
    <source>
        <dbReference type="Proteomes" id="UP001266305"/>
    </source>
</evidence>
<comment type="caution">
    <text evidence="2">The sequence shown here is derived from an EMBL/GenBank/DDBJ whole genome shotgun (WGS) entry which is preliminary data.</text>
</comment>
<keyword evidence="3" id="KW-1185">Reference proteome</keyword>
<evidence type="ECO:0000313" key="2">
    <source>
        <dbReference type="EMBL" id="KAK2085628.1"/>
    </source>
</evidence>
<dbReference type="EMBL" id="JASSZA010000021">
    <property type="protein sequence ID" value="KAK2085628.1"/>
    <property type="molecule type" value="Genomic_DNA"/>
</dbReference>
<gene>
    <name evidence="2" type="ORF">P7K49_036928</name>
</gene>
<organism evidence="2 3">
    <name type="scientific">Saguinus oedipus</name>
    <name type="common">Cotton-top tamarin</name>
    <name type="synonym">Oedipomidas oedipus</name>
    <dbReference type="NCBI Taxonomy" id="9490"/>
    <lineage>
        <taxon>Eukaryota</taxon>
        <taxon>Metazoa</taxon>
        <taxon>Chordata</taxon>
        <taxon>Craniata</taxon>
        <taxon>Vertebrata</taxon>
        <taxon>Euteleostomi</taxon>
        <taxon>Mammalia</taxon>
        <taxon>Eutheria</taxon>
        <taxon>Euarchontoglires</taxon>
        <taxon>Primates</taxon>
        <taxon>Haplorrhini</taxon>
        <taxon>Platyrrhini</taxon>
        <taxon>Cebidae</taxon>
        <taxon>Callitrichinae</taxon>
        <taxon>Saguinus</taxon>
    </lineage>
</organism>
<accession>A0ABQ9TMH5</accession>
<protein>
    <submittedName>
        <fullName evidence="2">Uncharacterized protein</fullName>
    </submittedName>
</protein>
<feature type="region of interest" description="Disordered" evidence="1">
    <location>
        <begin position="1"/>
        <end position="59"/>
    </location>
</feature>